<keyword evidence="1 5" id="KW-0489">Methyltransferase</keyword>
<proteinExistence type="predicted"/>
<dbReference type="EMBL" id="CVRB01000002">
    <property type="protein sequence ID" value="CRK82526.1"/>
    <property type="molecule type" value="Genomic_DNA"/>
</dbReference>
<dbReference type="PRINTS" id="PR00507">
    <property type="entry name" value="N12N6MTFRASE"/>
</dbReference>
<evidence type="ECO:0000256" key="2">
    <source>
        <dbReference type="ARBA" id="ARBA00022679"/>
    </source>
</evidence>
<dbReference type="Pfam" id="PF02384">
    <property type="entry name" value="N6_Mtase"/>
    <property type="match status" value="1"/>
</dbReference>
<evidence type="ECO:0000313" key="6">
    <source>
        <dbReference type="Proteomes" id="UP000199087"/>
    </source>
</evidence>
<dbReference type="Proteomes" id="UP000199087">
    <property type="component" value="Unassembled WGS sequence"/>
</dbReference>
<dbReference type="STRING" id="1499688.BN000_02458"/>
<dbReference type="AlphaFoldDB" id="A0A0U1NX27"/>
<dbReference type="InterPro" id="IPR050953">
    <property type="entry name" value="N4_N6_ade-DNA_methylase"/>
</dbReference>
<dbReference type="InterPro" id="IPR003356">
    <property type="entry name" value="DNA_methylase_A-5"/>
</dbReference>
<dbReference type="InterPro" id="IPR029063">
    <property type="entry name" value="SAM-dependent_MTases_sf"/>
</dbReference>
<feature type="domain" description="DNA methylase adenine-specific" evidence="4">
    <location>
        <begin position="183"/>
        <end position="284"/>
    </location>
</feature>
<dbReference type="GO" id="GO:0009007">
    <property type="term" value="F:site-specific DNA-methyltransferase (adenine-specific) activity"/>
    <property type="evidence" value="ECO:0007669"/>
    <property type="project" value="UniProtKB-EC"/>
</dbReference>
<reference evidence="6" key="1">
    <citation type="submission" date="2015-05" db="EMBL/GenBank/DDBJ databases">
        <authorList>
            <person name="Urmite Genomes"/>
        </authorList>
    </citation>
    <scope>NUCLEOTIDE SEQUENCE [LARGE SCALE GENOMIC DNA]</scope>
    <source>
        <strain evidence="6">LF1</strain>
    </source>
</reference>
<dbReference type="PANTHER" id="PTHR33841">
    <property type="entry name" value="DNA METHYLTRANSFERASE YEEA-RELATED"/>
    <property type="match status" value="1"/>
</dbReference>
<sequence length="880" mass="102713">MIDLNRIRISLQDENSSLSRLSKEMIRDFYEKIPCNPYKDLWKKEFIFLYGDIENNLSSNKKIKPEELATIYFIDTNEKEIDLFDLFYSIQTFFSLFIRFVAYKLVSDVKADTEQVDLVKPLLLSILSGRYFEALGIKNYCNQDWFCWIGEDIDDKLEMAVSHLLKELNQYDTITDCDELSKIDNMKQMYETIIPRELRHALGEFYTPDWLAVFTIEKVSKLDEGKGKKYLDPTCGSGTFLFKTIQQLRKNNPAITLDELISSVRGFDVNPIAVLTAKTNYLIAILDLIKRDTVIYIPVYNYDVIHSPQLKHNRWLSVDINGDFYDIPLFLIEEEFYPWFKKVIVESLQDHVSPDLFMHRLREKRMLDEGELQPLYAKLSEGKKGSIIASILLNRIEAYKLDKVDFIIGNPPWVNWEYLPKEYREKSQHLWTEYGLFAKKGKDLSFSKEDISILITYLVIDQFLVPSGHVAFVINQRILKAKKNGIGFRRFRVSDDYDVKVKRVDDLSFLQPFENAATSTAVIFLQKNQPTDYPVPYYVWKKSRPKGKNKLGTYEELEEILSKITIKEMIAFPSDNEDRTSLWITIPKETEMAIQQVLGTNQYKARTGVFTGGANAVYWLEIKEKKENGKILVSNLVDRAKRKVEKVEREIEQDLVYPFVKGGNINQWDVASEHYLLCPHTKETKMVPIQEEIIKRDYPDSYLYLLNFKEELDARKGFAGWEKEIQKQNFHAILRIGTYTFSPYKVAWRYIASEFITTVMSSSDDEYLGRKMLIPNEKVMYISLEDEEEAYYVCGILSSSPVAYCVKSYMNPTSISTHVLEKIKIEPFQKADKRHTAIAKLCKLGHQVKNQKEKEKIRSEIDQIVAGIYHLSQEQMDQLT</sequence>
<evidence type="ECO:0000256" key="1">
    <source>
        <dbReference type="ARBA" id="ARBA00022603"/>
    </source>
</evidence>
<accession>A0A0U1NX27</accession>
<dbReference type="OrthoDB" id="9814572at2"/>
<protein>
    <submittedName>
        <fullName evidence="5">N-6 DNA Methylase</fullName>
    </submittedName>
</protein>
<evidence type="ECO:0000259" key="4">
    <source>
        <dbReference type="Pfam" id="PF02384"/>
    </source>
</evidence>
<keyword evidence="2" id="KW-0808">Transferase</keyword>
<keyword evidence="6" id="KW-1185">Reference proteome</keyword>
<keyword evidence="3" id="KW-0680">Restriction system</keyword>
<dbReference type="GO" id="GO:0003677">
    <property type="term" value="F:DNA binding"/>
    <property type="evidence" value="ECO:0007669"/>
    <property type="project" value="InterPro"/>
</dbReference>
<dbReference type="GO" id="GO:0009307">
    <property type="term" value="P:DNA restriction-modification system"/>
    <property type="evidence" value="ECO:0007669"/>
    <property type="project" value="UniProtKB-KW"/>
</dbReference>
<dbReference type="RefSeq" id="WP_090634606.1">
    <property type="nucleotide sequence ID" value="NZ_CVRB01000002.1"/>
</dbReference>
<dbReference type="PANTHER" id="PTHR33841:SF4">
    <property type="entry name" value="RESTRICTION MODIFICATION SYSTEM DNA SPECIFICITY DOMAIN"/>
    <property type="match status" value="1"/>
</dbReference>
<organism evidence="5 6">
    <name type="scientific">Neobacillus massiliamazoniensis</name>
    <dbReference type="NCBI Taxonomy" id="1499688"/>
    <lineage>
        <taxon>Bacteria</taxon>
        <taxon>Bacillati</taxon>
        <taxon>Bacillota</taxon>
        <taxon>Bacilli</taxon>
        <taxon>Bacillales</taxon>
        <taxon>Bacillaceae</taxon>
        <taxon>Neobacillus</taxon>
    </lineage>
</organism>
<evidence type="ECO:0000256" key="3">
    <source>
        <dbReference type="ARBA" id="ARBA00022747"/>
    </source>
</evidence>
<dbReference type="PROSITE" id="PS00092">
    <property type="entry name" value="N6_MTASE"/>
    <property type="match status" value="1"/>
</dbReference>
<evidence type="ECO:0000313" key="5">
    <source>
        <dbReference type="EMBL" id="CRK82526.1"/>
    </source>
</evidence>
<dbReference type="InterPro" id="IPR002052">
    <property type="entry name" value="DNA_methylase_N6_adenine_CS"/>
</dbReference>
<dbReference type="GO" id="GO:0032259">
    <property type="term" value="P:methylation"/>
    <property type="evidence" value="ECO:0007669"/>
    <property type="project" value="UniProtKB-KW"/>
</dbReference>
<dbReference type="Gene3D" id="3.40.50.150">
    <property type="entry name" value="Vaccinia Virus protein VP39"/>
    <property type="match status" value="1"/>
</dbReference>
<gene>
    <name evidence="5" type="ORF">BN000_02458</name>
</gene>
<name>A0A0U1NX27_9BACI</name>
<dbReference type="GO" id="GO:0008170">
    <property type="term" value="F:N-methyltransferase activity"/>
    <property type="evidence" value="ECO:0007669"/>
    <property type="project" value="InterPro"/>
</dbReference>
<dbReference type="SUPFAM" id="SSF53335">
    <property type="entry name" value="S-adenosyl-L-methionine-dependent methyltransferases"/>
    <property type="match status" value="1"/>
</dbReference>